<keyword evidence="3" id="KW-1185">Reference proteome</keyword>
<sequence>MRSTSRPESDVDIIVAASPGALHEHREAWHDLAANAVESNVFYEPDPLLLALGTLPPGDEWRIVLVYRQDTLIGLFPMRWRKIAGTGLHLVAELLRHGQSFFHVPLLRREAGAIAVRAWLDWCSRSGAALVVCPKVTGDGAVAALFRDELAALGGRCLEHDRYMRPVMIPGADAESYLREALGGDRRRELRRQRRLLEAQGDLVFTWPSAIDDPAAWATDFLELERRGWKGRDGGALACDAGQERGFRDLLAALHARRQALLFGARLNGRWIAMSCILRVAPPGTGAFAFKTAYDEDLRRFAPAIMLESAFLRELHGTFRDVGWIDSCTSPGKNTAIGKLWAGRRAIAHLVLAMPGLRGNLALAAYRLMMRRAARRAEPAAAGK</sequence>
<dbReference type="InterPro" id="IPR038740">
    <property type="entry name" value="BioF2-like_GNAT_dom"/>
</dbReference>
<reference evidence="2 3" key="1">
    <citation type="submission" date="2023-03" db="EMBL/GenBank/DDBJ databases">
        <title>YIM 152171 draft genome.</title>
        <authorList>
            <person name="Yang Z."/>
        </authorList>
    </citation>
    <scope>NUCLEOTIDE SEQUENCE [LARGE SCALE GENOMIC DNA]</scope>
    <source>
        <strain evidence="2 3">YIM 152171</strain>
    </source>
</reference>
<dbReference type="AlphaFoldDB" id="A0AAP3V1K7"/>
<dbReference type="EMBL" id="JARGEQ010000061">
    <property type="protein sequence ID" value="MDF1586069.1"/>
    <property type="molecule type" value="Genomic_DNA"/>
</dbReference>
<protein>
    <submittedName>
        <fullName evidence="2">GNAT family N-acetyltransferase</fullName>
    </submittedName>
</protein>
<evidence type="ECO:0000313" key="2">
    <source>
        <dbReference type="EMBL" id="MDF1586069.1"/>
    </source>
</evidence>
<name>A0AAP3V1K7_9PROT</name>
<evidence type="ECO:0000313" key="3">
    <source>
        <dbReference type="Proteomes" id="UP001301140"/>
    </source>
</evidence>
<evidence type="ECO:0000259" key="1">
    <source>
        <dbReference type="Pfam" id="PF13480"/>
    </source>
</evidence>
<accession>A0AAP3V1K7</accession>
<dbReference type="SUPFAM" id="SSF55729">
    <property type="entry name" value="Acyl-CoA N-acyltransferases (Nat)"/>
    <property type="match status" value="1"/>
</dbReference>
<dbReference type="Proteomes" id="UP001301140">
    <property type="component" value="Unassembled WGS sequence"/>
</dbReference>
<comment type="caution">
    <text evidence="2">The sequence shown here is derived from an EMBL/GenBank/DDBJ whole genome shotgun (WGS) entry which is preliminary data.</text>
</comment>
<feature type="domain" description="BioF2-like acetyltransferase" evidence="1">
    <location>
        <begin position="185"/>
        <end position="316"/>
    </location>
</feature>
<dbReference type="RefSeq" id="WP_327788489.1">
    <property type="nucleotide sequence ID" value="NZ_JARGEQ010000061.1"/>
</dbReference>
<gene>
    <name evidence="2" type="ORF">PZ740_06695</name>
</gene>
<dbReference type="Pfam" id="PF13480">
    <property type="entry name" value="Acetyltransf_6"/>
    <property type="match status" value="1"/>
</dbReference>
<organism evidence="2 3">
    <name type="scientific">Marinimicrococcus flavescens</name>
    <dbReference type="NCBI Taxonomy" id="3031815"/>
    <lineage>
        <taxon>Bacteria</taxon>
        <taxon>Pseudomonadati</taxon>
        <taxon>Pseudomonadota</taxon>
        <taxon>Alphaproteobacteria</taxon>
        <taxon>Geminicoccales</taxon>
        <taxon>Geminicoccaceae</taxon>
        <taxon>Marinimicrococcus</taxon>
    </lineage>
</organism>
<proteinExistence type="predicted"/>
<dbReference type="InterPro" id="IPR016181">
    <property type="entry name" value="Acyl_CoA_acyltransferase"/>
</dbReference>